<feature type="transmembrane region" description="Helical" evidence="1">
    <location>
        <begin position="261"/>
        <end position="281"/>
    </location>
</feature>
<feature type="transmembrane region" description="Helical" evidence="1">
    <location>
        <begin position="321"/>
        <end position="341"/>
    </location>
</feature>
<evidence type="ECO:0000256" key="1">
    <source>
        <dbReference type="SAM" id="Phobius"/>
    </source>
</evidence>
<name>A0AAV6HIH9_9ERIC</name>
<sequence>MLDSHFKEHLTQSSYEDPFEACLSHFNDIDEDSTIESVNIFLESFIDITRRNLCFVEPPFSENILNSWNEQESNFELKPLPPDPSVEIVGPTEIMSALVTPNNDQIEEEKIVDENDQCSKEFECDFVIRAEPVLSSHRILLEAIFCKQTFPWYAESFYHVSKITLSTKLVSKLSQQLLIKSHKFCGANPCIINYKKRIKGSGLVVIFYLAYIFCWSDPQIFRLMLYDNGERLFEIFRFMHKSHLGNAGKKKKKRKRESFRSFNLLRLVHFFCLFLCFHNLFCRCHTVQPYHAYQVYLTLYYFYVLVYFFLSFCIHDIEDTVIFRFGGGFTYYLYVCTVHRLRSLSFF</sequence>
<keyword evidence="1" id="KW-1133">Transmembrane helix</keyword>
<gene>
    <name evidence="2" type="ORF">RHGRI_038862</name>
</gene>
<dbReference type="Proteomes" id="UP000823749">
    <property type="component" value="Unassembled WGS sequence"/>
</dbReference>
<dbReference type="AlphaFoldDB" id="A0AAV6HIH9"/>
<dbReference type="EMBL" id="JACTNZ010000044">
    <property type="protein sequence ID" value="KAG5512721.1"/>
    <property type="molecule type" value="Genomic_DNA"/>
</dbReference>
<feature type="transmembrane region" description="Helical" evidence="1">
    <location>
        <begin position="198"/>
        <end position="216"/>
    </location>
</feature>
<evidence type="ECO:0000313" key="2">
    <source>
        <dbReference type="EMBL" id="KAG5512721.1"/>
    </source>
</evidence>
<keyword evidence="3" id="KW-1185">Reference proteome</keyword>
<reference evidence="2" key="1">
    <citation type="submission" date="2020-08" db="EMBL/GenBank/DDBJ databases">
        <title>Plant Genome Project.</title>
        <authorList>
            <person name="Zhang R.-G."/>
        </authorList>
    </citation>
    <scope>NUCLEOTIDE SEQUENCE</scope>
    <source>
        <strain evidence="2">WSP0</strain>
        <tissue evidence="2">Leaf</tissue>
    </source>
</reference>
<protein>
    <submittedName>
        <fullName evidence="2">Uncharacterized protein</fullName>
    </submittedName>
</protein>
<evidence type="ECO:0000313" key="3">
    <source>
        <dbReference type="Proteomes" id="UP000823749"/>
    </source>
</evidence>
<keyword evidence="1" id="KW-0472">Membrane</keyword>
<proteinExistence type="predicted"/>
<keyword evidence="1" id="KW-0812">Transmembrane</keyword>
<organism evidence="2 3">
    <name type="scientific">Rhododendron griersonianum</name>
    <dbReference type="NCBI Taxonomy" id="479676"/>
    <lineage>
        <taxon>Eukaryota</taxon>
        <taxon>Viridiplantae</taxon>
        <taxon>Streptophyta</taxon>
        <taxon>Embryophyta</taxon>
        <taxon>Tracheophyta</taxon>
        <taxon>Spermatophyta</taxon>
        <taxon>Magnoliopsida</taxon>
        <taxon>eudicotyledons</taxon>
        <taxon>Gunneridae</taxon>
        <taxon>Pentapetalae</taxon>
        <taxon>asterids</taxon>
        <taxon>Ericales</taxon>
        <taxon>Ericaceae</taxon>
        <taxon>Ericoideae</taxon>
        <taxon>Rhodoreae</taxon>
        <taxon>Rhododendron</taxon>
    </lineage>
</organism>
<comment type="caution">
    <text evidence="2">The sequence shown here is derived from an EMBL/GenBank/DDBJ whole genome shotgun (WGS) entry which is preliminary data.</text>
</comment>
<accession>A0AAV6HIH9</accession>
<feature type="transmembrane region" description="Helical" evidence="1">
    <location>
        <begin position="293"/>
        <end position="314"/>
    </location>
</feature>